<proteinExistence type="predicted"/>
<dbReference type="PROSITE" id="PS50994">
    <property type="entry name" value="INTEGRASE"/>
    <property type="match status" value="1"/>
</dbReference>
<comment type="caution">
    <text evidence="3">The sequence shown here is derived from an EMBL/GenBank/DDBJ whole genome shotgun (WGS) entry which is preliminary data.</text>
</comment>
<accession>A0A7W6H4G3</accession>
<dbReference type="InterPro" id="IPR001584">
    <property type="entry name" value="Integrase_cat-core"/>
</dbReference>
<dbReference type="InterPro" id="IPR036397">
    <property type="entry name" value="RNaseH_sf"/>
</dbReference>
<dbReference type="Gene3D" id="3.30.420.10">
    <property type="entry name" value="Ribonuclease H-like superfamily/Ribonuclease H"/>
    <property type="match status" value="1"/>
</dbReference>
<evidence type="ECO:0000313" key="4">
    <source>
        <dbReference type="Proteomes" id="UP000542776"/>
    </source>
</evidence>
<feature type="domain" description="Integrase catalytic" evidence="2">
    <location>
        <begin position="233"/>
        <end position="447"/>
    </location>
</feature>
<dbReference type="EMBL" id="JACIEK010000004">
    <property type="protein sequence ID" value="MBB3998357.1"/>
    <property type="molecule type" value="Genomic_DNA"/>
</dbReference>
<keyword evidence="4" id="KW-1185">Reference proteome</keyword>
<dbReference type="GO" id="GO:0015074">
    <property type="term" value="P:DNA integration"/>
    <property type="evidence" value="ECO:0007669"/>
    <property type="project" value="InterPro"/>
</dbReference>
<dbReference type="InterPro" id="IPR012337">
    <property type="entry name" value="RNaseH-like_sf"/>
</dbReference>
<gene>
    <name evidence="3" type="ORF">GGR04_002196</name>
</gene>
<sequence>MAGPNVRMRVDREYWSSSLAMMRLRHDNSNVKGLGKAALQTVEWKLQWVRRFMLRRVDLTREQVKLTEEGLTQFIAEERDSMDRWFLDTFGERRRPGRIYKDRDRKDFDYPSWSTLYKWLAIWHAEHERDDAFNPKYKNCGNRDQLHPLVSDAVKKALDYYRTPLKLKIKDLQKFIERELEAVNRDRRDNPLKVSDKALRRRIGELDPFLVMAGRDGLDRALRAFALSGVGLPVTRPLERIEMDDWEFDLHALVVKSKAWRAMDPAKRKAVPRVRCTLTVAIDVATRAVVGLNVTTGSPSGATSKTVLRSTCVDQTPLAKYLGCLSDWPMFGRGEYFATDGGPAFREEFQMAVRRSRAGHTVPDQDPRMRGTVESFFRRFKVFCRNFSGQAFANVVERGDYQAEKAASLTVEELYALLIRYVVDVYHHAEHRGLEGSSPYATWRRLAADGLEPPHSDMELKVAFGYRVNRTMSREGIRLFDLRYLVSDKNAYGELLKIVGNAKVEIVVDPFDMTSILLKLPKRAIGDPRMPDGDFMVLRTVDDVAKDQTLGDILAAREDVREFVEAERKEGREIRLKGEAELFEKGLEAMRRANIPVYGFTQGQLDAMLNLKDRKSLAATGKVKHSATPTTVESESYGEIVASETKAPDKGTRKKPRSRSYGGSINTYGEDE</sequence>
<dbReference type="AlphaFoldDB" id="A0A7W6H4G3"/>
<evidence type="ECO:0000313" key="3">
    <source>
        <dbReference type="EMBL" id="MBB3998357.1"/>
    </source>
</evidence>
<reference evidence="3 4" key="1">
    <citation type="submission" date="2020-08" db="EMBL/GenBank/DDBJ databases">
        <title>Genomic Encyclopedia of Type Strains, Phase IV (KMG-IV): sequencing the most valuable type-strain genomes for metagenomic binning, comparative biology and taxonomic classification.</title>
        <authorList>
            <person name="Goeker M."/>
        </authorList>
    </citation>
    <scope>NUCLEOTIDE SEQUENCE [LARGE SCALE GENOMIC DNA]</scope>
    <source>
        <strain evidence="3 4">DSM 102238</strain>
    </source>
</reference>
<evidence type="ECO:0000259" key="2">
    <source>
        <dbReference type="PROSITE" id="PS50994"/>
    </source>
</evidence>
<name>A0A7W6H4G3_9HYPH</name>
<feature type="region of interest" description="Disordered" evidence="1">
    <location>
        <begin position="619"/>
        <end position="672"/>
    </location>
</feature>
<dbReference type="RefSeq" id="WP_183199885.1">
    <property type="nucleotide sequence ID" value="NZ_JACIEK010000004.1"/>
</dbReference>
<dbReference type="SUPFAM" id="SSF53098">
    <property type="entry name" value="Ribonuclease H-like"/>
    <property type="match status" value="1"/>
</dbReference>
<dbReference type="GO" id="GO:0003676">
    <property type="term" value="F:nucleic acid binding"/>
    <property type="evidence" value="ECO:0007669"/>
    <property type="project" value="InterPro"/>
</dbReference>
<organism evidence="3 4">
    <name type="scientific">Aureimonas pseudogalii</name>
    <dbReference type="NCBI Taxonomy" id="1744844"/>
    <lineage>
        <taxon>Bacteria</taxon>
        <taxon>Pseudomonadati</taxon>
        <taxon>Pseudomonadota</taxon>
        <taxon>Alphaproteobacteria</taxon>
        <taxon>Hyphomicrobiales</taxon>
        <taxon>Aurantimonadaceae</taxon>
        <taxon>Aureimonas</taxon>
    </lineage>
</organism>
<dbReference type="Proteomes" id="UP000542776">
    <property type="component" value="Unassembled WGS sequence"/>
</dbReference>
<feature type="compositionally biased region" description="Polar residues" evidence="1">
    <location>
        <begin position="661"/>
        <end position="672"/>
    </location>
</feature>
<protein>
    <submittedName>
        <fullName evidence="3">Transposase InsO family protein</fullName>
    </submittedName>
</protein>
<evidence type="ECO:0000256" key="1">
    <source>
        <dbReference type="SAM" id="MobiDB-lite"/>
    </source>
</evidence>